<reference evidence="2" key="1">
    <citation type="submission" date="2018-05" db="EMBL/GenBank/DDBJ databases">
        <authorList>
            <person name="Lanie J.A."/>
            <person name="Ng W.-L."/>
            <person name="Kazmierczak K.M."/>
            <person name="Andrzejewski T.M."/>
            <person name="Davidsen T.M."/>
            <person name="Wayne K.J."/>
            <person name="Tettelin H."/>
            <person name="Glass J.I."/>
            <person name="Rusch D."/>
            <person name="Podicherti R."/>
            <person name="Tsui H.-C.T."/>
            <person name="Winkler M.E."/>
        </authorList>
    </citation>
    <scope>NUCLEOTIDE SEQUENCE</scope>
</reference>
<dbReference type="EMBL" id="UINC01173820">
    <property type="protein sequence ID" value="SVD79624.1"/>
    <property type="molecule type" value="Genomic_DNA"/>
</dbReference>
<protein>
    <recommendedName>
        <fullName evidence="1">NrS-1 polymerase-like helicase domain-containing protein</fullName>
    </recommendedName>
</protein>
<proteinExistence type="predicted"/>
<dbReference type="InterPro" id="IPR027417">
    <property type="entry name" value="P-loop_NTPase"/>
</dbReference>
<gene>
    <name evidence="2" type="ORF">METZ01_LOCUS432478</name>
</gene>
<feature type="domain" description="NrS-1 polymerase-like helicase" evidence="1">
    <location>
        <begin position="37"/>
        <end position="146"/>
    </location>
</feature>
<dbReference type="Pfam" id="PF19263">
    <property type="entry name" value="DUF5906"/>
    <property type="match status" value="1"/>
</dbReference>
<organism evidence="2">
    <name type="scientific">marine metagenome</name>
    <dbReference type="NCBI Taxonomy" id="408172"/>
    <lineage>
        <taxon>unclassified sequences</taxon>
        <taxon>metagenomes</taxon>
        <taxon>ecological metagenomes</taxon>
    </lineage>
</organism>
<dbReference type="InterPro" id="IPR045455">
    <property type="entry name" value="NrS-1_pol-like_helicase"/>
</dbReference>
<name>A0A382Y8R7_9ZZZZ</name>
<dbReference type="Gene3D" id="3.40.50.300">
    <property type="entry name" value="P-loop containing nucleotide triphosphate hydrolases"/>
    <property type="match status" value="1"/>
</dbReference>
<feature type="non-terminal residue" evidence="2">
    <location>
        <position position="1"/>
    </location>
</feature>
<feature type="non-terminal residue" evidence="2">
    <location>
        <position position="265"/>
    </location>
</feature>
<evidence type="ECO:0000259" key="1">
    <source>
        <dbReference type="Pfam" id="PF19263"/>
    </source>
</evidence>
<accession>A0A382Y8R7</accession>
<dbReference type="AlphaFoldDB" id="A0A382Y8R7"/>
<evidence type="ECO:0000313" key="2">
    <source>
        <dbReference type="EMBL" id="SVD79624.1"/>
    </source>
</evidence>
<dbReference type="SUPFAM" id="SSF52540">
    <property type="entry name" value="P-loop containing nucleoside triphosphate hydrolases"/>
    <property type="match status" value="1"/>
</dbReference>
<sequence>ILENISNGDLKTAAYVIGWMADTVQNLKERLGVSLVLRSDEQGTGKGLFAKIFGHLLGKHYLHITNHRHLTGNFNAHLFDCILLFADEAFWAGDKSAEGTLKTLVTEEFRAVEIKNKDVFQARNFTRLLIASNKSWVVPSELHDRRFVILDVNPRRKRDTEYFGKMLKQMESGGYEALLWFLLNLKIEVDLRNCMPETSAMKDSKVHSMSPVQSFWYECLVEGMFGIDQNWVGPHTKTFVHELFKAQSRKNEHFSKEVFAKELKK</sequence>